<evidence type="ECO:0000256" key="1">
    <source>
        <dbReference type="SAM" id="Phobius"/>
    </source>
</evidence>
<proteinExistence type="predicted"/>
<organism evidence="2 3">
    <name type="scientific">Trichoderma asperellum (strain ATCC 204424 / CBS 433.97 / NBRC 101777)</name>
    <dbReference type="NCBI Taxonomy" id="1042311"/>
    <lineage>
        <taxon>Eukaryota</taxon>
        <taxon>Fungi</taxon>
        <taxon>Dikarya</taxon>
        <taxon>Ascomycota</taxon>
        <taxon>Pezizomycotina</taxon>
        <taxon>Sordariomycetes</taxon>
        <taxon>Hypocreomycetidae</taxon>
        <taxon>Hypocreales</taxon>
        <taxon>Hypocreaceae</taxon>
        <taxon>Trichoderma</taxon>
    </lineage>
</organism>
<reference evidence="2 3" key="1">
    <citation type="submission" date="2016-07" db="EMBL/GenBank/DDBJ databases">
        <title>Multiple horizontal gene transfer events from other fungi enriched the ability of initially mycotrophic Trichoderma (Ascomycota) to feed on dead plant biomass.</title>
        <authorList>
            <consortium name="DOE Joint Genome Institute"/>
            <person name="Aerts A."/>
            <person name="Atanasova L."/>
            <person name="Chenthamara K."/>
            <person name="Zhang J."/>
            <person name="Grujic M."/>
            <person name="Henrissat B."/>
            <person name="Kuo A."/>
            <person name="Salamov A."/>
            <person name="Lipzen A."/>
            <person name="Labutti K."/>
            <person name="Barry K."/>
            <person name="Miao Y."/>
            <person name="Rahimi M.J."/>
            <person name="Shen Q."/>
            <person name="Grigoriev I.V."/>
            <person name="Kubicek C.P."/>
            <person name="Druzhinina I.S."/>
        </authorList>
    </citation>
    <scope>NUCLEOTIDE SEQUENCE [LARGE SCALE GENOMIC DNA]</scope>
    <source>
        <strain evidence="2 3">CBS 433.97</strain>
    </source>
</reference>
<protein>
    <submittedName>
        <fullName evidence="2">Uncharacterized protein</fullName>
    </submittedName>
</protein>
<keyword evidence="3" id="KW-1185">Reference proteome</keyword>
<feature type="transmembrane region" description="Helical" evidence="1">
    <location>
        <begin position="25"/>
        <end position="47"/>
    </location>
</feature>
<evidence type="ECO:0000313" key="3">
    <source>
        <dbReference type="Proteomes" id="UP000240493"/>
    </source>
</evidence>
<name>A0A2T3Z2P9_TRIA4</name>
<keyword evidence="1" id="KW-1133">Transmembrane helix</keyword>
<keyword evidence="1" id="KW-0812">Transmembrane</keyword>
<dbReference type="Proteomes" id="UP000240493">
    <property type="component" value="Unassembled WGS sequence"/>
</dbReference>
<sequence length="59" mass="6436">MATELWYVASARLNPPPSNAVELRIASLEALGIIATACTCLFPCLVVRSRDFKANLFPI</sequence>
<gene>
    <name evidence="2" type="ORF">M441DRAFT_60275</name>
</gene>
<accession>A0A2T3Z2P9</accession>
<keyword evidence="1" id="KW-0472">Membrane</keyword>
<dbReference type="AlphaFoldDB" id="A0A2T3Z2P9"/>
<dbReference type="EMBL" id="KZ679265">
    <property type="protein sequence ID" value="PTB39084.1"/>
    <property type="molecule type" value="Genomic_DNA"/>
</dbReference>
<evidence type="ECO:0000313" key="2">
    <source>
        <dbReference type="EMBL" id="PTB39084.1"/>
    </source>
</evidence>